<dbReference type="SUPFAM" id="SSF53271">
    <property type="entry name" value="PRTase-like"/>
    <property type="match status" value="1"/>
</dbReference>
<dbReference type="GO" id="GO:0005524">
    <property type="term" value="F:ATP binding"/>
    <property type="evidence" value="ECO:0007669"/>
    <property type="project" value="InterPro"/>
</dbReference>
<dbReference type="GO" id="GO:0005576">
    <property type="term" value="C:extracellular region"/>
    <property type="evidence" value="ECO:0007669"/>
    <property type="project" value="InterPro"/>
</dbReference>
<evidence type="ECO:0000256" key="9">
    <source>
        <dbReference type="ARBA" id="ARBA00023277"/>
    </source>
</evidence>
<evidence type="ECO:0000256" key="4">
    <source>
        <dbReference type="ARBA" id="ARBA00022729"/>
    </source>
</evidence>
<evidence type="ECO:0000256" key="7">
    <source>
        <dbReference type="ARBA" id="ARBA00023157"/>
    </source>
</evidence>
<dbReference type="InterPro" id="IPR000836">
    <property type="entry name" value="PRTase_dom"/>
</dbReference>
<evidence type="ECO:0000256" key="10">
    <source>
        <dbReference type="ARBA" id="ARBA00023295"/>
    </source>
</evidence>
<reference evidence="14 15" key="1">
    <citation type="submission" date="2019-01" db="EMBL/GenBank/DDBJ databases">
        <title>Draft genome sequence of Psathyrella aberdarensis IHI B618.</title>
        <authorList>
            <person name="Buettner E."/>
            <person name="Kellner H."/>
        </authorList>
    </citation>
    <scope>NUCLEOTIDE SEQUENCE [LARGE SCALE GENOMIC DNA]</scope>
    <source>
        <strain evidence="14 15">IHI B618</strain>
    </source>
</reference>
<dbReference type="OrthoDB" id="738517at2759"/>
<evidence type="ECO:0000256" key="2">
    <source>
        <dbReference type="ARBA" id="ARBA00006044"/>
    </source>
</evidence>
<dbReference type="Gene3D" id="2.70.100.10">
    <property type="entry name" value="Glycoside hydrolase, family 7, domain"/>
    <property type="match status" value="1"/>
</dbReference>
<dbReference type="EC" id="3.2.1.91" evidence="3"/>
<keyword evidence="8" id="KW-0325">Glycoprotein</keyword>
<feature type="compositionally biased region" description="Pro residues" evidence="12">
    <location>
        <begin position="886"/>
        <end position="895"/>
    </location>
</feature>
<evidence type="ECO:0000256" key="8">
    <source>
        <dbReference type="ARBA" id="ARBA00023180"/>
    </source>
</evidence>
<protein>
    <recommendedName>
        <fullName evidence="3">cellulose 1,4-beta-cellobiosidase (non-reducing end)</fullName>
        <ecNumber evidence="3">3.2.1.91</ecNumber>
    </recommendedName>
</protein>
<dbReference type="GO" id="GO:0030248">
    <property type="term" value="F:cellulose binding"/>
    <property type="evidence" value="ECO:0007669"/>
    <property type="project" value="InterPro"/>
</dbReference>
<dbReference type="STRING" id="2316362.A0A4Q2DQG3"/>
<keyword evidence="7" id="KW-1015">Disulfide bond</keyword>
<keyword evidence="11" id="KW-0624">Polysaccharide degradation</keyword>
<sequence length="958" mass="104053">MAGIRLTPALEQLDTQEAQEGKITSKKNTVLVSHGRPPCIPKNISLTTCSLRYGEDGQRICDAFVIGTHVARQLVRKLGSIPTVIILSQVNYSLLIARLFTQRGVYECQDSFYKYHSPEELVLAHANMLDFDHPDALDMPMFAACLADLKACKQSNIPIYSFAEHQRLPETKYLYGATIIIAEGIMALVDPALRALYDLKVFVQCDSDLMLARRIRRDVHERGRNVDGILDQLATLLAEHALQFLPFVPKTVTTPVGVDYQGQELNTEYLCGVTIMRSGGALERGFRRVINNAPVGSLLIQSDFATGDPLLLQVMLPNAIRQRHIAEKAWVYLLDAQIATAAAAFMAIRVLLDHGVREERIVFVTFLVARTGGISVLRAAFPRVKVVCGAVDDHMKEGWLEDLQAPKNKVWLMQPGMGQIGDSFMPARTLSAGPVSSPMLNLALVSLSLAVAECTRSGCTTQSAGAVSLDSNWRWTHVTGNYTNCYTGSAWNSSICTDGPTCASRCALEGANYQSTYGITTSGNALTLKFVTRGENTNIGSRVYLMESESKYKMFNVLNKEFTFDVDVSKLPCGLNGALYFVQMDQDGGMSRYSGNKAGAKYGTGYCDSQCARDIKYINGEGNVQGWNASPSDPNAGTGGYGTCCGEMDIWEANSISTAYTPHPCRTQNDGGQQRCSGQECGTPIRHDGICDPDGCDFNSYRMGHREYYGPGKFVDTNKKMTVVTQFLTDNNSTTGTLVEIRRIYVQDGKVIPNSKVNFPGLLEPFDSITEKFCDDTKRSFEDATSFQKQGGLAHMGRSLAKGHVLVLSIWDDHGANMLWLDSSYPTNANPNKPGIARGTCATDSGKPEDVQQNHPDAQVVFSNIKFGDIGSTYSGTLVSVPEVPPPPGYTPPGGNPTTGPTQTVPTATPTTPTVTNPAPAATQTKYGQCGGVGYSGPTQCASGSTCTAINQFYSQCV</sequence>
<evidence type="ECO:0000256" key="12">
    <source>
        <dbReference type="SAM" id="MobiDB-lite"/>
    </source>
</evidence>
<feature type="compositionally biased region" description="Low complexity" evidence="12">
    <location>
        <begin position="896"/>
        <end position="920"/>
    </location>
</feature>
<dbReference type="SUPFAM" id="SSF52540">
    <property type="entry name" value="P-loop containing nucleoside triphosphate hydrolases"/>
    <property type="match status" value="1"/>
</dbReference>
<dbReference type="Proteomes" id="UP000290288">
    <property type="component" value="Unassembled WGS sequence"/>
</dbReference>
<dbReference type="PANTHER" id="PTHR33753">
    <property type="entry name" value="1,4-BETA-D-GLUCAN CELLOBIOHYDROLASE B"/>
    <property type="match status" value="1"/>
</dbReference>
<dbReference type="GO" id="GO:0016162">
    <property type="term" value="F:cellulose 1,4-beta-cellobiosidase activity"/>
    <property type="evidence" value="ECO:0007669"/>
    <property type="project" value="UniProtKB-EC"/>
</dbReference>
<evidence type="ECO:0000256" key="1">
    <source>
        <dbReference type="ARBA" id="ARBA00001641"/>
    </source>
</evidence>
<dbReference type="InterPro" id="IPR037019">
    <property type="entry name" value="Glyco_hydro_7_sf"/>
</dbReference>
<dbReference type="AlphaFoldDB" id="A0A4Q2DQG3"/>
<feature type="region of interest" description="Disordered" evidence="12">
    <location>
        <begin position="886"/>
        <end position="920"/>
    </location>
</feature>
<keyword evidence="4" id="KW-0732">Signal</keyword>
<feature type="domain" description="CBM1" evidence="13">
    <location>
        <begin position="922"/>
        <end position="958"/>
    </location>
</feature>
<evidence type="ECO:0000256" key="3">
    <source>
        <dbReference type="ARBA" id="ARBA00012561"/>
    </source>
</evidence>
<dbReference type="Pfam" id="PF00840">
    <property type="entry name" value="Glyco_hydro_7"/>
    <property type="match status" value="1"/>
</dbReference>
<dbReference type="Pfam" id="PF00734">
    <property type="entry name" value="CBM_1"/>
    <property type="match status" value="1"/>
</dbReference>
<dbReference type="EMBL" id="SDEE01000097">
    <property type="protein sequence ID" value="RXW21726.1"/>
    <property type="molecule type" value="Genomic_DNA"/>
</dbReference>
<dbReference type="PANTHER" id="PTHR33753:SF2">
    <property type="entry name" value="GLYCOSIDE HYDROLASE FAMILY 7 PROTEIN"/>
    <property type="match status" value="1"/>
</dbReference>
<organism evidence="14 15">
    <name type="scientific">Candolleomyces aberdarensis</name>
    <dbReference type="NCBI Taxonomy" id="2316362"/>
    <lineage>
        <taxon>Eukaryota</taxon>
        <taxon>Fungi</taxon>
        <taxon>Dikarya</taxon>
        <taxon>Basidiomycota</taxon>
        <taxon>Agaricomycotina</taxon>
        <taxon>Agaricomycetes</taxon>
        <taxon>Agaricomycetidae</taxon>
        <taxon>Agaricales</taxon>
        <taxon>Agaricineae</taxon>
        <taxon>Psathyrellaceae</taxon>
        <taxon>Candolleomyces</taxon>
    </lineage>
</organism>
<evidence type="ECO:0000256" key="5">
    <source>
        <dbReference type="ARBA" id="ARBA00022801"/>
    </source>
</evidence>
<dbReference type="InterPro" id="IPR001722">
    <property type="entry name" value="Glyco_hydro_7"/>
</dbReference>
<dbReference type="SUPFAM" id="SSF57180">
    <property type="entry name" value="Cellulose-binding domain"/>
    <property type="match status" value="1"/>
</dbReference>
<gene>
    <name evidence="14" type="ORF">EST38_g4125</name>
</gene>
<dbReference type="CDD" id="cd07999">
    <property type="entry name" value="GH7_CBH_EG"/>
    <property type="match status" value="1"/>
</dbReference>
<evidence type="ECO:0000259" key="13">
    <source>
        <dbReference type="PROSITE" id="PS51164"/>
    </source>
</evidence>
<dbReference type="InterPro" id="IPR029057">
    <property type="entry name" value="PRTase-like"/>
</dbReference>
<dbReference type="Gene3D" id="3.40.50.2020">
    <property type="match status" value="1"/>
</dbReference>
<name>A0A4Q2DQG3_9AGAR</name>
<keyword evidence="5" id="KW-0378">Hydrolase</keyword>
<dbReference type="GO" id="GO:0016301">
    <property type="term" value="F:kinase activity"/>
    <property type="evidence" value="ECO:0007669"/>
    <property type="project" value="InterPro"/>
</dbReference>
<evidence type="ECO:0000313" key="15">
    <source>
        <dbReference type="Proteomes" id="UP000290288"/>
    </source>
</evidence>
<comment type="similarity">
    <text evidence="2">Belongs to the glycosyl hydrolase 7 (cellulase C) family.</text>
</comment>
<accession>A0A4Q2DQG3</accession>
<evidence type="ECO:0000313" key="14">
    <source>
        <dbReference type="EMBL" id="RXW21726.1"/>
    </source>
</evidence>
<dbReference type="FunFam" id="2.70.100.10:FF:000001">
    <property type="entry name" value="Glucanase"/>
    <property type="match status" value="1"/>
</dbReference>
<evidence type="ECO:0000256" key="6">
    <source>
        <dbReference type="ARBA" id="ARBA00023001"/>
    </source>
</evidence>
<keyword evidence="9" id="KW-0119">Carbohydrate metabolism</keyword>
<dbReference type="InterPro" id="IPR013320">
    <property type="entry name" value="ConA-like_dom_sf"/>
</dbReference>
<comment type="caution">
    <text evidence="14">The sequence shown here is derived from an EMBL/GenBank/DDBJ whole genome shotgun (WGS) entry which is preliminary data.</text>
</comment>
<keyword evidence="15" id="KW-1185">Reference proteome</keyword>
<keyword evidence="10" id="KW-0326">Glycosidase</keyword>
<dbReference type="InterPro" id="IPR000254">
    <property type="entry name" value="CBD"/>
</dbReference>
<dbReference type="PROSITE" id="PS00562">
    <property type="entry name" value="CBM1_1"/>
    <property type="match status" value="1"/>
</dbReference>
<dbReference type="PROSITE" id="PS51164">
    <property type="entry name" value="CBM1_2"/>
    <property type="match status" value="1"/>
</dbReference>
<dbReference type="SUPFAM" id="SSF49899">
    <property type="entry name" value="Concanavalin A-like lectins/glucanases"/>
    <property type="match status" value="1"/>
</dbReference>
<dbReference type="SMART" id="SM00236">
    <property type="entry name" value="fCBD"/>
    <property type="match status" value="1"/>
</dbReference>
<dbReference type="PRINTS" id="PR00734">
    <property type="entry name" value="GLHYDRLASE7"/>
</dbReference>
<dbReference type="InterPro" id="IPR027417">
    <property type="entry name" value="P-loop_NTPase"/>
</dbReference>
<dbReference type="InterPro" id="IPR035971">
    <property type="entry name" value="CBD_sf"/>
</dbReference>
<proteinExistence type="inferred from homology"/>
<evidence type="ECO:0000256" key="11">
    <source>
        <dbReference type="ARBA" id="ARBA00023326"/>
    </source>
</evidence>
<comment type="catalytic activity">
    <reaction evidence="1">
        <text>Hydrolysis of (1-&gt;4)-beta-D-glucosidic linkages in cellulose and cellotetraose, releasing cellobiose from the non-reducing ends of the chains.</text>
        <dbReference type="EC" id="3.2.1.91"/>
    </reaction>
</comment>
<keyword evidence="6" id="KW-0136">Cellulose degradation</keyword>
<dbReference type="GO" id="GO:0030245">
    <property type="term" value="P:cellulose catabolic process"/>
    <property type="evidence" value="ECO:0007669"/>
    <property type="project" value="UniProtKB-KW"/>
</dbReference>
<dbReference type="Pfam" id="PF14681">
    <property type="entry name" value="UPRTase"/>
    <property type="match status" value="1"/>
</dbReference>